<evidence type="ECO:0000313" key="2">
    <source>
        <dbReference type="EMBL" id="KAJ7193654.1"/>
    </source>
</evidence>
<proteinExistence type="predicted"/>
<dbReference type="EMBL" id="JARJCW010000106">
    <property type="protein sequence ID" value="KAJ7193654.1"/>
    <property type="molecule type" value="Genomic_DNA"/>
</dbReference>
<feature type="region of interest" description="Disordered" evidence="1">
    <location>
        <begin position="128"/>
        <end position="148"/>
    </location>
</feature>
<comment type="caution">
    <text evidence="2">The sequence shown here is derived from an EMBL/GenBank/DDBJ whole genome shotgun (WGS) entry which is preliminary data.</text>
</comment>
<evidence type="ECO:0000313" key="3">
    <source>
        <dbReference type="Proteomes" id="UP001219525"/>
    </source>
</evidence>
<sequence length="287" mass="31267">MPGCCTEATYITKVPHRQGTSGRAVRRYKQQGSCTEHCSCGSCKRKALDESGEVNNEQVEGSRVAWRPPPFRGDREHRASHRRQRKYHCGCQRKRLAVTMIMVRTSTGAAVERLQAAAPERRVAQLRRQRTCRAGRSRERSARHRRRSTVAASTNGILCMCTTANVYDAPAAPVSAARAAVADSASASDAASANFMRTAAAAAGATTLAPPQPTILAITDTTASTPAAAPELLLQLPCHFKFNPPLQLLHYCEPTCRILRRFTLPPPQALWRQCNPRVSGASGHGIQ</sequence>
<protein>
    <submittedName>
        <fullName evidence="2">Uncharacterized protein</fullName>
    </submittedName>
</protein>
<organism evidence="2 3">
    <name type="scientific">Mycena pura</name>
    <dbReference type="NCBI Taxonomy" id="153505"/>
    <lineage>
        <taxon>Eukaryota</taxon>
        <taxon>Fungi</taxon>
        <taxon>Dikarya</taxon>
        <taxon>Basidiomycota</taxon>
        <taxon>Agaricomycotina</taxon>
        <taxon>Agaricomycetes</taxon>
        <taxon>Agaricomycetidae</taxon>
        <taxon>Agaricales</taxon>
        <taxon>Marasmiineae</taxon>
        <taxon>Mycenaceae</taxon>
        <taxon>Mycena</taxon>
    </lineage>
</organism>
<name>A0AAD6USR3_9AGAR</name>
<dbReference type="Proteomes" id="UP001219525">
    <property type="component" value="Unassembled WGS sequence"/>
</dbReference>
<evidence type="ECO:0000256" key="1">
    <source>
        <dbReference type="SAM" id="MobiDB-lite"/>
    </source>
</evidence>
<dbReference type="AlphaFoldDB" id="A0AAD6USR3"/>
<reference evidence="2" key="1">
    <citation type="submission" date="2023-03" db="EMBL/GenBank/DDBJ databases">
        <title>Massive genome expansion in bonnet fungi (Mycena s.s.) driven by repeated elements and novel gene families across ecological guilds.</title>
        <authorList>
            <consortium name="Lawrence Berkeley National Laboratory"/>
            <person name="Harder C.B."/>
            <person name="Miyauchi S."/>
            <person name="Viragh M."/>
            <person name="Kuo A."/>
            <person name="Thoen E."/>
            <person name="Andreopoulos B."/>
            <person name="Lu D."/>
            <person name="Skrede I."/>
            <person name="Drula E."/>
            <person name="Henrissat B."/>
            <person name="Morin E."/>
            <person name="Kohler A."/>
            <person name="Barry K."/>
            <person name="LaButti K."/>
            <person name="Morin E."/>
            <person name="Salamov A."/>
            <person name="Lipzen A."/>
            <person name="Mereny Z."/>
            <person name="Hegedus B."/>
            <person name="Baldrian P."/>
            <person name="Stursova M."/>
            <person name="Weitz H."/>
            <person name="Taylor A."/>
            <person name="Grigoriev I.V."/>
            <person name="Nagy L.G."/>
            <person name="Martin F."/>
            <person name="Kauserud H."/>
        </authorList>
    </citation>
    <scope>NUCLEOTIDE SEQUENCE</scope>
    <source>
        <strain evidence="2">9144</strain>
    </source>
</reference>
<feature type="region of interest" description="Disordered" evidence="1">
    <location>
        <begin position="51"/>
        <end position="84"/>
    </location>
</feature>
<gene>
    <name evidence="2" type="ORF">GGX14DRAFT_405389</name>
</gene>
<accession>A0AAD6USR3</accession>
<keyword evidence="3" id="KW-1185">Reference proteome</keyword>